<sequence>MDHMYSCYSFAGLGKFAEIPSVSWQASVVLCCGGCVLLALSSMLAFITIFLPSGACERRACVLAGYVQMVSATPEDDTLTPPRLHCMMLK</sequence>
<dbReference type="OrthoDB" id="5975578at2759"/>
<proteinExistence type="predicted"/>
<dbReference type="EMBL" id="JAFJMO010000014">
    <property type="protein sequence ID" value="KAJ8256494.1"/>
    <property type="molecule type" value="Genomic_DNA"/>
</dbReference>
<protein>
    <submittedName>
        <fullName evidence="2">Uncharacterized protein</fullName>
    </submittedName>
</protein>
<gene>
    <name evidence="2" type="ORF">COCON_G00186460</name>
</gene>
<accession>A0A9Q1D2X4</accession>
<keyword evidence="1" id="KW-0472">Membrane</keyword>
<reference evidence="2" key="1">
    <citation type="journal article" date="2023" name="Science">
        <title>Genome structures resolve the early diversification of teleost fishes.</title>
        <authorList>
            <person name="Parey E."/>
            <person name="Louis A."/>
            <person name="Montfort J."/>
            <person name="Bouchez O."/>
            <person name="Roques C."/>
            <person name="Iampietro C."/>
            <person name="Lluch J."/>
            <person name="Castinel A."/>
            <person name="Donnadieu C."/>
            <person name="Desvignes T."/>
            <person name="Floi Bucao C."/>
            <person name="Jouanno E."/>
            <person name="Wen M."/>
            <person name="Mejri S."/>
            <person name="Dirks R."/>
            <person name="Jansen H."/>
            <person name="Henkel C."/>
            <person name="Chen W.J."/>
            <person name="Zahm M."/>
            <person name="Cabau C."/>
            <person name="Klopp C."/>
            <person name="Thompson A.W."/>
            <person name="Robinson-Rechavi M."/>
            <person name="Braasch I."/>
            <person name="Lecointre G."/>
            <person name="Bobe J."/>
            <person name="Postlethwait J.H."/>
            <person name="Berthelot C."/>
            <person name="Roest Crollius H."/>
            <person name="Guiguen Y."/>
        </authorList>
    </citation>
    <scope>NUCLEOTIDE SEQUENCE</scope>
    <source>
        <strain evidence="2">Concon-B</strain>
    </source>
</reference>
<keyword evidence="1" id="KW-0812">Transmembrane</keyword>
<evidence type="ECO:0000313" key="2">
    <source>
        <dbReference type="EMBL" id="KAJ8256494.1"/>
    </source>
</evidence>
<feature type="transmembrane region" description="Helical" evidence="1">
    <location>
        <begin position="24"/>
        <end position="51"/>
    </location>
</feature>
<dbReference type="AlphaFoldDB" id="A0A9Q1D2X4"/>
<keyword evidence="1" id="KW-1133">Transmembrane helix</keyword>
<evidence type="ECO:0000313" key="3">
    <source>
        <dbReference type="Proteomes" id="UP001152803"/>
    </source>
</evidence>
<keyword evidence="3" id="KW-1185">Reference proteome</keyword>
<dbReference type="Proteomes" id="UP001152803">
    <property type="component" value="Unassembled WGS sequence"/>
</dbReference>
<comment type="caution">
    <text evidence="2">The sequence shown here is derived from an EMBL/GenBank/DDBJ whole genome shotgun (WGS) entry which is preliminary data.</text>
</comment>
<evidence type="ECO:0000256" key="1">
    <source>
        <dbReference type="SAM" id="Phobius"/>
    </source>
</evidence>
<name>A0A9Q1D2X4_CONCO</name>
<organism evidence="2 3">
    <name type="scientific">Conger conger</name>
    <name type="common">Conger eel</name>
    <name type="synonym">Muraena conger</name>
    <dbReference type="NCBI Taxonomy" id="82655"/>
    <lineage>
        <taxon>Eukaryota</taxon>
        <taxon>Metazoa</taxon>
        <taxon>Chordata</taxon>
        <taxon>Craniata</taxon>
        <taxon>Vertebrata</taxon>
        <taxon>Euteleostomi</taxon>
        <taxon>Actinopterygii</taxon>
        <taxon>Neopterygii</taxon>
        <taxon>Teleostei</taxon>
        <taxon>Anguilliformes</taxon>
        <taxon>Congridae</taxon>
        <taxon>Conger</taxon>
    </lineage>
</organism>